<dbReference type="Proteomes" id="UP001221757">
    <property type="component" value="Unassembled WGS sequence"/>
</dbReference>
<evidence type="ECO:0000313" key="2">
    <source>
        <dbReference type="EMBL" id="KAJ7610327.1"/>
    </source>
</evidence>
<sequence>MRRATAMDAPTETRWRTWAMGSSHFSLIRRLIFLQRPRGYFAFLREPRRRLAPWICTNREEERFEQLNNCSIRRSSYSRHILSTARTTTGQIGAVLSTVDRLDDSLTIIRADTRFDPLAFPVRDPSPCAIASANHERQRDKTPRAAPSRIRAAQARAARGYREGSPIRRDRRHGNRLGARLRPTTLAPRAPAPPYAYPVQGAIAPSSALTSSPHRAPSHAPTLVHHTATLHPPAPTRASSARPLLRPPAPSACLCLSCSPSHRWAGAE</sequence>
<feature type="region of interest" description="Disordered" evidence="1">
    <location>
        <begin position="134"/>
        <end position="177"/>
    </location>
</feature>
<name>A0AAD7F9D5_MYCRO</name>
<accession>A0AAD7F9D5</accession>
<proteinExistence type="predicted"/>
<protein>
    <submittedName>
        <fullName evidence="2">Uncharacterized protein</fullName>
    </submittedName>
</protein>
<evidence type="ECO:0000313" key="3">
    <source>
        <dbReference type="Proteomes" id="UP001221757"/>
    </source>
</evidence>
<evidence type="ECO:0000256" key="1">
    <source>
        <dbReference type="SAM" id="MobiDB-lite"/>
    </source>
</evidence>
<keyword evidence="3" id="KW-1185">Reference proteome</keyword>
<organism evidence="2 3">
    <name type="scientific">Mycena rosella</name>
    <name type="common">Pink bonnet</name>
    <name type="synonym">Agaricus rosellus</name>
    <dbReference type="NCBI Taxonomy" id="1033263"/>
    <lineage>
        <taxon>Eukaryota</taxon>
        <taxon>Fungi</taxon>
        <taxon>Dikarya</taxon>
        <taxon>Basidiomycota</taxon>
        <taxon>Agaricomycotina</taxon>
        <taxon>Agaricomycetes</taxon>
        <taxon>Agaricomycetidae</taxon>
        <taxon>Agaricales</taxon>
        <taxon>Marasmiineae</taxon>
        <taxon>Mycenaceae</taxon>
        <taxon>Mycena</taxon>
    </lineage>
</organism>
<gene>
    <name evidence="2" type="ORF">B0H17DRAFT_15555</name>
</gene>
<dbReference type="EMBL" id="JARKIE010001005">
    <property type="protein sequence ID" value="KAJ7610327.1"/>
    <property type="molecule type" value="Genomic_DNA"/>
</dbReference>
<comment type="caution">
    <text evidence="2">The sequence shown here is derived from an EMBL/GenBank/DDBJ whole genome shotgun (WGS) entry which is preliminary data.</text>
</comment>
<reference evidence="2" key="1">
    <citation type="submission" date="2023-03" db="EMBL/GenBank/DDBJ databases">
        <title>Massive genome expansion in bonnet fungi (Mycena s.s.) driven by repeated elements and novel gene families across ecological guilds.</title>
        <authorList>
            <consortium name="Lawrence Berkeley National Laboratory"/>
            <person name="Harder C.B."/>
            <person name="Miyauchi S."/>
            <person name="Viragh M."/>
            <person name="Kuo A."/>
            <person name="Thoen E."/>
            <person name="Andreopoulos B."/>
            <person name="Lu D."/>
            <person name="Skrede I."/>
            <person name="Drula E."/>
            <person name="Henrissat B."/>
            <person name="Morin E."/>
            <person name="Kohler A."/>
            <person name="Barry K."/>
            <person name="LaButti K."/>
            <person name="Morin E."/>
            <person name="Salamov A."/>
            <person name="Lipzen A."/>
            <person name="Mereny Z."/>
            <person name="Hegedus B."/>
            <person name="Baldrian P."/>
            <person name="Stursova M."/>
            <person name="Weitz H."/>
            <person name="Taylor A."/>
            <person name="Grigoriev I.V."/>
            <person name="Nagy L.G."/>
            <person name="Martin F."/>
            <person name="Kauserud H."/>
        </authorList>
    </citation>
    <scope>NUCLEOTIDE SEQUENCE</scope>
    <source>
        <strain evidence="2">CBHHK067</strain>
    </source>
</reference>
<dbReference type="AlphaFoldDB" id="A0AAD7F9D5"/>
<feature type="compositionally biased region" description="Basic and acidic residues" evidence="1">
    <location>
        <begin position="134"/>
        <end position="143"/>
    </location>
</feature>
<feature type="compositionally biased region" description="Low complexity" evidence="1">
    <location>
        <begin position="144"/>
        <end position="158"/>
    </location>
</feature>